<dbReference type="InterPro" id="IPR035423">
    <property type="entry name" value="M60-like_N"/>
</dbReference>
<dbReference type="InterPro" id="IPR031161">
    <property type="entry name" value="Peptidase_M60_dom"/>
</dbReference>
<dbReference type="Gene3D" id="2.60.120.260">
    <property type="entry name" value="Galactose-binding domain-like"/>
    <property type="match status" value="1"/>
</dbReference>
<dbReference type="Gene3D" id="1.10.390.30">
    <property type="entry name" value="Peptidase M60, enhancin-like domain 3"/>
    <property type="match status" value="1"/>
</dbReference>
<dbReference type="SUPFAM" id="SSF49785">
    <property type="entry name" value="Galactose-binding domain-like"/>
    <property type="match status" value="1"/>
</dbReference>
<dbReference type="PROSITE" id="PS51723">
    <property type="entry name" value="PEPTIDASE_M60"/>
    <property type="match status" value="1"/>
</dbReference>
<evidence type="ECO:0000313" key="4">
    <source>
        <dbReference type="Proteomes" id="UP001487296"/>
    </source>
</evidence>
<dbReference type="InterPro" id="IPR000421">
    <property type="entry name" value="FA58C"/>
</dbReference>
<dbReference type="RefSeq" id="WP_215759469.1">
    <property type="nucleotide sequence ID" value="NZ_JAHKBE010000012.1"/>
</dbReference>
<gene>
    <name evidence="3" type="ORF">AAAT34_05240</name>
</gene>
<dbReference type="Gene3D" id="2.60.120.1250">
    <property type="entry name" value="Peptidase M60, enhancin-like domain 1"/>
    <property type="match status" value="1"/>
</dbReference>
<dbReference type="InterPro" id="IPR008979">
    <property type="entry name" value="Galactose-bd-like_sf"/>
</dbReference>
<protein>
    <submittedName>
        <fullName evidence="3">M60 family metallopeptidase</fullName>
    </submittedName>
</protein>
<feature type="domain" description="Peptidase M60" evidence="2">
    <location>
        <begin position="345"/>
        <end position="645"/>
    </location>
</feature>
<feature type="chain" id="PRO_5045688931" evidence="1">
    <location>
        <begin position="22"/>
        <end position="855"/>
    </location>
</feature>
<dbReference type="EMBL" id="JBBNFP010000014">
    <property type="protein sequence ID" value="MEQ2486461.1"/>
    <property type="molecule type" value="Genomic_DNA"/>
</dbReference>
<name>A0ABV1FPX1_9BACT</name>
<dbReference type="Proteomes" id="UP001487296">
    <property type="component" value="Unassembled WGS sequence"/>
</dbReference>
<dbReference type="Pfam" id="PF17291">
    <property type="entry name" value="M60-like_N"/>
    <property type="match status" value="1"/>
</dbReference>
<keyword evidence="1" id="KW-0732">Signal</keyword>
<accession>A0ABV1FPX1</accession>
<comment type="caution">
    <text evidence="3">The sequence shown here is derived from an EMBL/GenBank/DDBJ whole genome shotgun (WGS) entry which is preliminary data.</text>
</comment>
<dbReference type="Gene3D" id="3.40.390.80">
    <property type="entry name" value="Peptidase M60, enhancin-like domain 2"/>
    <property type="match status" value="1"/>
</dbReference>
<dbReference type="Pfam" id="PF13402">
    <property type="entry name" value="Peptidase_M60"/>
    <property type="match status" value="1"/>
</dbReference>
<dbReference type="SMART" id="SM01276">
    <property type="entry name" value="M60-like"/>
    <property type="match status" value="1"/>
</dbReference>
<keyword evidence="4" id="KW-1185">Reference proteome</keyword>
<evidence type="ECO:0000313" key="3">
    <source>
        <dbReference type="EMBL" id="MEQ2486461.1"/>
    </source>
</evidence>
<evidence type="ECO:0000256" key="1">
    <source>
        <dbReference type="SAM" id="SignalP"/>
    </source>
</evidence>
<sequence length="855" mass="95063">MNKHKIFATAAAVLLSLTASAQTKLNNTTNAAKIMLPGDTITLGYNNDFAVVPINATCDYTVNSPETWVKVQKDANGNLAMFSEFNVSGVDRYATVTLTSIDSSYTAQFVIDQQPNTMEGAASRSTDRKINIGSATDNQHMDGYGIENSYDSNPNTFYHSPWGGTSTKFPVVLTYRLSIPGHVDYAVYTPRQDGNSNGNWGNVTIEYQLSDSTWVTLGNYNFGQVGTDTKVKFGDEGIDNICAVRYTISDGGAGFASCAEMAFYQRDNSTTEYLRQFFADDLCTTLKPGINKETAVKIKDQFVKRLVYTLLDGNYSTKFRVGEFRAYKPVSSLQQELKTSHSYCNHENPTGIFVEKGERIAVIVEGITDYAVGMKVRNFGPTVFAESNYTLSNGVNIITVNNRGNIYVNYYTNDYAKAPKVKIHFAMCTEHGYFDLTKGMTNEDYNAIINNTNGDCTDLLGYHCQINFPTQTLKQNCKDAVWLVNTYDSIVSSEFTMMGLYKYNRVYGNHQTVICVAKSAGLYHASNDGMCVPVNALSQPSSSNPDYFDYWGAGHELGHNNQTDGVIWIGLTEVTNNLLAAFAQDRTQESGFHRMENEGNGDKAYGFVNNIIKPNMINPNSTFHQSHNVWSTMMAFWGIHCYTYGAGVDSTAYPRIFERMRTMDLPSKNNGIGQNADYTADGEQQLNFVKQVCDITKTDYTEYFRLCGMMMPHNEIIGDYANRRLQITQAMVDELQSYIDSKHYPKAPAGLYLINIYNTKPFREKLTVPEGIAVGTGCSVASGKITIKHSAWPNVIGFKAYDANGKLVEIYSYGIGYVGSNKNYRPSYTSVTLGSNVAYINAVSYDGSETLCYKK</sequence>
<dbReference type="InterPro" id="IPR042279">
    <property type="entry name" value="Pep_M60_3"/>
</dbReference>
<dbReference type="Pfam" id="PF00754">
    <property type="entry name" value="F5_F8_type_C"/>
    <property type="match status" value="1"/>
</dbReference>
<feature type="signal peptide" evidence="1">
    <location>
        <begin position="1"/>
        <end position="21"/>
    </location>
</feature>
<evidence type="ECO:0000259" key="2">
    <source>
        <dbReference type="PROSITE" id="PS51723"/>
    </source>
</evidence>
<proteinExistence type="predicted"/>
<reference evidence="3 4" key="1">
    <citation type="submission" date="2024-04" db="EMBL/GenBank/DDBJ databases">
        <title>Human intestinal bacterial collection.</title>
        <authorList>
            <person name="Pauvert C."/>
            <person name="Hitch T.C.A."/>
            <person name="Clavel T."/>
        </authorList>
    </citation>
    <scope>NUCLEOTIDE SEQUENCE [LARGE SCALE GENOMIC DNA]</scope>
    <source>
        <strain evidence="3 4">CLA-AA-H145</strain>
    </source>
</reference>
<organism evidence="3 4">
    <name type="scientific">Hallella faecis</name>
    <dbReference type="NCBI Taxonomy" id="2841596"/>
    <lineage>
        <taxon>Bacteria</taxon>
        <taxon>Pseudomonadati</taxon>
        <taxon>Bacteroidota</taxon>
        <taxon>Bacteroidia</taxon>
        <taxon>Bacteroidales</taxon>
        <taxon>Prevotellaceae</taxon>
        <taxon>Hallella</taxon>
    </lineage>
</organism>